<dbReference type="GO" id="GO:0015074">
    <property type="term" value="P:DNA integration"/>
    <property type="evidence" value="ECO:0007669"/>
    <property type="project" value="InterPro"/>
</dbReference>
<evidence type="ECO:0000259" key="2">
    <source>
        <dbReference type="PROSITE" id="PS50994"/>
    </source>
</evidence>
<evidence type="ECO:0000256" key="1">
    <source>
        <dbReference type="SAM" id="MobiDB-lite"/>
    </source>
</evidence>
<name>A0AAQ3TCE9_PASNO</name>
<feature type="compositionally biased region" description="Polar residues" evidence="1">
    <location>
        <begin position="12"/>
        <end position="46"/>
    </location>
</feature>
<dbReference type="PROSITE" id="PS50994">
    <property type="entry name" value="INTEGRASE"/>
    <property type="match status" value="1"/>
</dbReference>
<dbReference type="PANTHER" id="PTHR42648">
    <property type="entry name" value="TRANSPOSASE, PUTATIVE-RELATED"/>
    <property type="match status" value="1"/>
</dbReference>
<gene>
    <name evidence="3" type="ORF">U9M48_019323</name>
</gene>
<organism evidence="3 4">
    <name type="scientific">Paspalum notatum var. saurae</name>
    <dbReference type="NCBI Taxonomy" id="547442"/>
    <lineage>
        <taxon>Eukaryota</taxon>
        <taxon>Viridiplantae</taxon>
        <taxon>Streptophyta</taxon>
        <taxon>Embryophyta</taxon>
        <taxon>Tracheophyta</taxon>
        <taxon>Spermatophyta</taxon>
        <taxon>Magnoliopsida</taxon>
        <taxon>Liliopsida</taxon>
        <taxon>Poales</taxon>
        <taxon>Poaceae</taxon>
        <taxon>PACMAD clade</taxon>
        <taxon>Panicoideae</taxon>
        <taxon>Andropogonodae</taxon>
        <taxon>Paspaleae</taxon>
        <taxon>Paspalinae</taxon>
        <taxon>Paspalum</taxon>
    </lineage>
</organism>
<dbReference type="Gene3D" id="3.30.420.10">
    <property type="entry name" value="Ribonuclease H-like superfamily/Ribonuclease H"/>
    <property type="match status" value="1"/>
</dbReference>
<proteinExistence type="predicted"/>
<dbReference type="InterPro" id="IPR039537">
    <property type="entry name" value="Retrotran_Ty1/copia-like"/>
</dbReference>
<evidence type="ECO:0000313" key="4">
    <source>
        <dbReference type="Proteomes" id="UP001341281"/>
    </source>
</evidence>
<dbReference type="AlphaFoldDB" id="A0AAQ3TCE9"/>
<dbReference type="InterPro" id="IPR036397">
    <property type="entry name" value="RNaseH_sf"/>
</dbReference>
<protein>
    <recommendedName>
        <fullName evidence="2">Integrase catalytic domain-containing protein</fullName>
    </recommendedName>
</protein>
<feature type="domain" description="Integrase catalytic" evidence="2">
    <location>
        <begin position="205"/>
        <end position="308"/>
    </location>
</feature>
<dbReference type="GO" id="GO:0003676">
    <property type="term" value="F:nucleic acid binding"/>
    <property type="evidence" value="ECO:0007669"/>
    <property type="project" value="InterPro"/>
</dbReference>
<dbReference type="EMBL" id="CP144748">
    <property type="protein sequence ID" value="WVZ70680.1"/>
    <property type="molecule type" value="Genomic_DNA"/>
</dbReference>
<dbReference type="SUPFAM" id="SSF53098">
    <property type="entry name" value="Ribonuclease H-like"/>
    <property type="match status" value="1"/>
</dbReference>
<dbReference type="PANTHER" id="PTHR42648:SF26">
    <property type="entry name" value="INTEGRASE CATALYTIC DOMAIN-CONTAINING PROTEIN"/>
    <property type="match status" value="1"/>
</dbReference>
<keyword evidence="4" id="KW-1185">Reference proteome</keyword>
<dbReference type="InterPro" id="IPR012337">
    <property type="entry name" value="RNaseH-like_sf"/>
</dbReference>
<feature type="region of interest" description="Disordered" evidence="1">
    <location>
        <begin position="1"/>
        <end position="54"/>
    </location>
</feature>
<sequence length="308" mass="33314">MAPLQLHCPRISSRSPLHSTQSPCSSPNNMSGATSHMTSHPGTLSHITPTGPSSGSSIVVGNGSLLPVTTSGAVHLPGSLHLSNLIKNLISVRQFTIDNNCSVEFDPFGCSVKDLLSKREIIRCNSTGALYPFRPPASSSSSFIASVATTAASLWHRRLGHPEQALGTLARTSSIPRAAVVAPHLCHACQLGRHCRLPFSISSSRATRPFDLIHCDLWTSPVPSVSGFNYYLVVLDDCTHYLWTFPLKLKSDTFSTLSNSLSFAQTQFHASIKSIQCDNGREFDNSSSRTFFASRCVHLHMSCPYTSA</sequence>
<dbReference type="InterPro" id="IPR025724">
    <property type="entry name" value="GAG-pre-integrase_dom"/>
</dbReference>
<dbReference type="Proteomes" id="UP001341281">
    <property type="component" value="Chromosome 04"/>
</dbReference>
<reference evidence="3 4" key="1">
    <citation type="submission" date="2024-02" db="EMBL/GenBank/DDBJ databases">
        <title>High-quality chromosome-scale genome assembly of Pensacola bahiagrass (Paspalum notatum Flugge var. saurae).</title>
        <authorList>
            <person name="Vega J.M."/>
            <person name="Podio M."/>
            <person name="Orjuela J."/>
            <person name="Siena L.A."/>
            <person name="Pessino S.C."/>
            <person name="Combes M.C."/>
            <person name="Mariac C."/>
            <person name="Albertini E."/>
            <person name="Pupilli F."/>
            <person name="Ortiz J.P.A."/>
            <person name="Leblanc O."/>
        </authorList>
    </citation>
    <scope>NUCLEOTIDE SEQUENCE [LARGE SCALE GENOMIC DNA]</scope>
    <source>
        <strain evidence="3">R1</strain>
        <tissue evidence="3">Leaf</tissue>
    </source>
</reference>
<evidence type="ECO:0000313" key="3">
    <source>
        <dbReference type="EMBL" id="WVZ70680.1"/>
    </source>
</evidence>
<dbReference type="Pfam" id="PF13976">
    <property type="entry name" value="gag_pre-integrs"/>
    <property type="match status" value="1"/>
</dbReference>
<dbReference type="InterPro" id="IPR001584">
    <property type="entry name" value="Integrase_cat-core"/>
</dbReference>
<dbReference type="Pfam" id="PF00665">
    <property type="entry name" value="rve"/>
    <property type="match status" value="1"/>
</dbReference>
<accession>A0AAQ3TCE9</accession>